<protein>
    <recommendedName>
        <fullName evidence="4">Transmembrane protein</fullName>
    </recommendedName>
</protein>
<evidence type="ECO:0000256" key="1">
    <source>
        <dbReference type="SAM" id="Phobius"/>
    </source>
</evidence>
<keyword evidence="1" id="KW-0472">Membrane</keyword>
<feature type="transmembrane region" description="Helical" evidence="1">
    <location>
        <begin position="38"/>
        <end position="59"/>
    </location>
</feature>
<sequence length="66" mass="7613">MSGTEPTKSPLDWFRRFCLVVLFGAVALPIAVDLLARIWLWLCIIGIAGAAVWMIVLWWRSRSRPW</sequence>
<comment type="caution">
    <text evidence="2">The sequence shown here is derived from an EMBL/GenBank/DDBJ whole genome shotgun (WGS) entry which is preliminary data.</text>
</comment>
<evidence type="ECO:0000313" key="2">
    <source>
        <dbReference type="EMBL" id="NKY00592.1"/>
    </source>
</evidence>
<name>A0A846WFM2_9ACTN</name>
<evidence type="ECO:0000313" key="3">
    <source>
        <dbReference type="Proteomes" id="UP000563898"/>
    </source>
</evidence>
<organism evidence="2 3">
    <name type="scientific">Gordonia polyisoprenivorans</name>
    <dbReference type="NCBI Taxonomy" id="84595"/>
    <lineage>
        <taxon>Bacteria</taxon>
        <taxon>Bacillati</taxon>
        <taxon>Actinomycetota</taxon>
        <taxon>Actinomycetes</taxon>
        <taxon>Mycobacteriales</taxon>
        <taxon>Gordoniaceae</taxon>
        <taxon>Gordonia</taxon>
    </lineage>
</organism>
<evidence type="ECO:0008006" key="4">
    <source>
        <dbReference type="Google" id="ProtNLM"/>
    </source>
</evidence>
<dbReference type="RefSeq" id="WP_006372117.1">
    <property type="nucleotide sequence ID" value="NZ_JAAXPC010000001.1"/>
</dbReference>
<keyword evidence="1" id="KW-0812">Transmembrane</keyword>
<reference evidence="2 3" key="1">
    <citation type="submission" date="2020-04" db="EMBL/GenBank/DDBJ databases">
        <title>MicrobeNet Type strains.</title>
        <authorList>
            <person name="Nicholson A.C."/>
        </authorList>
    </citation>
    <scope>NUCLEOTIDE SEQUENCE [LARGE SCALE GENOMIC DNA]</scope>
    <source>
        <strain evidence="2 3">ATCC BAA-14</strain>
    </source>
</reference>
<gene>
    <name evidence="2" type="ORF">HGA05_03300</name>
</gene>
<keyword evidence="1" id="KW-1133">Transmembrane helix</keyword>
<dbReference type="AlphaFoldDB" id="A0A846WFM2"/>
<dbReference type="Proteomes" id="UP000563898">
    <property type="component" value="Unassembled WGS sequence"/>
</dbReference>
<proteinExistence type="predicted"/>
<accession>A0A846WFM2</accession>
<dbReference type="EMBL" id="JAAXPC010000001">
    <property type="protein sequence ID" value="NKY00592.1"/>
    <property type="molecule type" value="Genomic_DNA"/>
</dbReference>
<feature type="transmembrane region" description="Helical" evidence="1">
    <location>
        <begin position="13"/>
        <end position="32"/>
    </location>
</feature>